<proteinExistence type="predicted"/>
<protein>
    <submittedName>
        <fullName evidence="1">Uncharacterized protein</fullName>
    </submittedName>
</protein>
<dbReference type="RefSeq" id="WP_074755663.1">
    <property type="nucleotide sequence ID" value="NZ_FOGJ01000009.1"/>
</dbReference>
<dbReference type="OrthoDB" id="2076791at2"/>
<accession>A0A1H9RA43</accession>
<dbReference type="AlphaFoldDB" id="A0A1H9RA43"/>
<reference evidence="1 2" key="1">
    <citation type="submission" date="2016-10" db="EMBL/GenBank/DDBJ databases">
        <authorList>
            <person name="de Groot N.N."/>
        </authorList>
    </citation>
    <scope>NUCLEOTIDE SEQUENCE [LARGE SCALE GENOMIC DNA]</scope>
    <source>
        <strain evidence="1 2">AR40</strain>
    </source>
</reference>
<sequence>MAIALCFTAGTTVFAQEAEENITNNTVTRSVPSGYTFVATYSRTPQTYSIGRIVVTSTSKMYLYIPKNGNLDLGQGTITFTPVSGGSATSFNFTNLSGENKVFDLSGLTPGTYTVRIYAYAYGTSGYVTIYYKYVP</sequence>
<gene>
    <name evidence="1" type="ORF">SAMN04487884_10992</name>
</gene>
<evidence type="ECO:0000313" key="1">
    <source>
        <dbReference type="EMBL" id="SER69528.1"/>
    </source>
</evidence>
<organism evidence="1 2">
    <name type="scientific">Butyrivibrio fibrisolvens</name>
    <dbReference type="NCBI Taxonomy" id="831"/>
    <lineage>
        <taxon>Bacteria</taxon>
        <taxon>Bacillati</taxon>
        <taxon>Bacillota</taxon>
        <taxon>Clostridia</taxon>
        <taxon>Lachnospirales</taxon>
        <taxon>Lachnospiraceae</taxon>
        <taxon>Butyrivibrio</taxon>
    </lineage>
</organism>
<dbReference type="Proteomes" id="UP000182584">
    <property type="component" value="Unassembled WGS sequence"/>
</dbReference>
<dbReference type="EMBL" id="FOGJ01000009">
    <property type="protein sequence ID" value="SER69528.1"/>
    <property type="molecule type" value="Genomic_DNA"/>
</dbReference>
<name>A0A1H9RA43_BUTFI</name>
<evidence type="ECO:0000313" key="2">
    <source>
        <dbReference type="Proteomes" id="UP000182584"/>
    </source>
</evidence>